<gene>
    <name evidence="8" type="ORF">FH972_026734</name>
</gene>
<feature type="transmembrane region" description="Helical" evidence="6">
    <location>
        <begin position="320"/>
        <end position="341"/>
    </location>
</feature>
<feature type="transmembrane region" description="Helical" evidence="6">
    <location>
        <begin position="386"/>
        <end position="407"/>
    </location>
</feature>
<dbReference type="AlphaFoldDB" id="A0A5N6L548"/>
<keyword evidence="3 6" id="KW-1133">Transmembrane helix</keyword>
<dbReference type="InterPro" id="IPR020846">
    <property type="entry name" value="MFS_dom"/>
</dbReference>
<dbReference type="PANTHER" id="PTHR24064">
    <property type="entry name" value="SOLUTE CARRIER FAMILY 22 MEMBER"/>
    <property type="match status" value="1"/>
</dbReference>
<keyword evidence="2 6" id="KW-0812">Transmembrane</keyword>
<evidence type="ECO:0000313" key="8">
    <source>
        <dbReference type="EMBL" id="KAB8801913.1"/>
    </source>
</evidence>
<reference evidence="8 9" key="1">
    <citation type="submission" date="2019-06" db="EMBL/GenBank/DDBJ databases">
        <title>A chromosomal-level reference genome of Carpinus fangiana (Coryloideae, Betulaceae).</title>
        <authorList>
            <person name="Yang X."/>
            <person name="Wang Z."/>
            <person name="Zhang L."/>
            <person name="Hao G."/>
            <person name="Liu J."/>
            <person name="Yang Y."/>
        </authorList>
    </citation>
    <scope>NUCLEOTIDE SEQUENCE [LARGE SCALE GENOMIC DNA]</scope>
    <source>
        <strain evidence="8">Cfa_2016G</strain>
        <tissue evidence="8">Leaf</tissue>
    </source>
</reference>
<name>A0A5N6L548_9ROSI</name>
<feature type="compositionally biased region" description="Low complexity" evidence="5">
    <location>
        <begin position="139"/>
        <end position="150"/>
    </location>
</feature>
<dbReference type="EMBL" id="VIBQ01000107">
    <property type="protein sequence ID" value="KAB8801913.1"/>
    <property type="molecule type" value="Genomic_DNA"/>
</dbReference>
<comment type="caution">
    <text evidence="8">The sequence shown here is derived from an EMBL/GenBank/DDBJ whole genome shotgun (WGS) entry which is preliminary data.</text>
</comment>
<evidence type="ECO:0000256" key="1">
    <source>
        <dbReference type="ARBA" id="ARBA00004141"/>
    </source>
</evidence>
<feature type="transmembrane region" description="Helical" evidence="6">
    <location>
        <begin position="42"/>
        <end position="64"/>
    </location>
</feature>
<dbReference type="InterPro" id="IPR036259">
    <property type="entry name" value="MFS_trans_sf"/>
</dbReference>
<feature type="compositionally biased region" description="Polar residues" evidence="5">
    <location>
        <begin position="105"/>
        <end position="116"/>
    </location>
</feature>
<organism evidence="8 9">
    <name type="scientific">Carpinus fangiana</name>
    <dbReference type="NCBI Taxonomy" id="176857"/>
    <lineage>
        <taxon>Eukaryota</taxon>
        <taxon>Viridiplantae</taxon>
        <taxon>Streptophyta</taxon>
        <taxon>Embryophyta</taxon>
        <taxon>Tracheophyta</taxon>
        <taxon>Spermatophyta</taxon>
        <taxon>Magnoliopsida</taxon>
        <taxon>eudicotyledons</taxon>
        <taxon>Gunneridae</taxon>
        <taxon>Pentapetalae</taxon>
        <taxon>rosids</taxon>
        <taxon>fabids</taxon>
        <taxon>Fagales</taxon>
        <taxon>Betulaceae</taxon>
        <taxon>Carpinus</taxon>
    </lineage>
</organism>
<dbReference type="GO" id="GO:0022857">
    <property type="term" value="F:transmembrane transporter activity"/>
    <property type="evidence" value="ECO:0007669"/>
    <property type="project" value="InterPro"/>
</dbReference>
<dbReference type="GO" id="GO:0016020">
    <property type="term" value="C:membrane"/>
    <property type="evidence" value="ECO:0007669"/>
    <property type="project" value="UniProtKB-SubCell"/>
</dbReference>
<dbReference type="Pfam" id="PF00083">
    <property type="entry name" value="Sugar_tr"/>
    <property type="match status" value="1"/>
</dbReference>
<keyword evidence="9" id="KW-1185">Reference proteome</keyword>
<feature type="transmembrane region" description="Helical" evidence="6">
    <location>
        <begin position="348"/>
        <end position="366"/>
    </location>
</feature>
<evidence type="ECO:0000256" key="2">
    <source>
        <dbReference type="ARBA" id="ARBA00022692"/>
    </source>
</evidence>
<sequence length="482" mass="52518">MMATVFFMQPLGQITCNLISLIVIWGVRNQHGGDPVKAVDIIWRWVIGIGVAPGVIALFFRVAIPETPRFMLEVEKDPVKAVFDSDYLFGDAPELRQTTELSDLGQLHNSPSTISGSPGLHQDHTGGEGSSFDGAVNYTTSTSPPNSPSDSFRKQSLVTLNTINTTMTGGPPITSYTRESVSEWPLSSNNTGSTPSDAFTSPTLNSSWSLSRSDIKRFFITAGNWRSLAGLSLCWFLQDFAFYGIGLSNPQFLAKTWGGGALALNKPSPIWMTTADPNVTIYQMLMDTSIRALVILNVGSVVGGLLYIALIPYINRRRLQAYGFLFLAALFIALGCVLITLQKQGPVVIVLYIIGQIAFNFGPNGTTYTLPGELFPTRYRASCHGISAAAGKLGSIAVQIFSAYYSFGASSADEEKVKLYGKTLVIFSALMIIGSIVTFAWVPDVQDKRGKSKTLEELARGRQGTPRNPLCLRVRTMFRFGR</sequence>
<keyword evidence="4 6" id="KW-0472">Membrane</keyword>
<dbReference type="SUPFAM" id="SSF103473">
    <property type="entry name" value="MFS general substrate transporter"/>
    <property type="match status" value="1"/>
</dbReference>
<feature type="domain" description="Major facilitator superfamily (MFS) profile" evidence="7">
    <location>
        <begin position="1"/>
        <end position="446"/>
    </location>
</feature>
<dbReference type="Proteomes" id="UP000327013">
    <property type="component" value="Unassembled WGS sequence"/>
</dbReference>
<dbReference type="Gene3D" id="1.20.1250.20">
    <property type="entry name" value="MFS general substrate transporter like domains"/>
    <property type="match status" value="2"/>
</dbReference>
<evidence type="ECO:0000313" key="9">
    <source>
        <dbReference type="Proteomes" id="UP000327013"/>
    </source>
</evidence>
<dbReference type="InterPro" id="IPR005828">
    <property type="entry name" value="MFS_sugar_transport-like"/>
</dbReference>
<feature type="transmembrane region" description="Helical" evidence="6">
    <location>
        <begin position="292"/>
        <end position="314"/>
    </location>
</feature>
<proteinExistence type="predicted"/>
<evidence type="ECO:0000256" key="3">
    <source>
        <dbReference type="ARBA" id="ARBA00022989"/>
    </source>
</evidence>
<evidence type="ECO:0000256" key="5">
    <source>
        <dbReference type="SAM" id="MobiDB-lite"/>
    </source>
</evidence>
<comment type="subcellular location">
    <subcellularLocation>
        <location evidence="1">Membrane</location>
        <topology evidence="1">Multi-pass membrane protein</topology>
    </subcellularLocation>
</comment>
<feature type="transmembrane region" description="Helical" evidence="6">
    <location>
        <begin position="7"/>
        <end position="27"/>
    </location>
</feature>
<dbReference type="PROSITE" id="PS50850">
    <property type="entry name" value="MFS"/>
    <property type="match status" value="1"/>
</dbReference>
<evidence type="ECO:0000256" key="6">
    <source>
        <dbReference type="SAM" id="Phobius"/>
    </source>
</evidence>
<protein>
    <recommendedName>
        <fullName evidence="7">Major facilitator superfamily (MFS) profile domain-containing protein</fullName>
    </recommendedName>
</protein>
<accession>A0A5N6L548</accession>
<evidence type="ECO:0000256" key="4">
    <source>
        <dbReference type="ARBA" id="ARBA00023136"/>
    </source>
</evidence>
<dbReference type="OrthoDB" id="433512at2759"/>
<feature type="region of interest" description="Disordered" evidence="5">
    <location>
        <begin position="105"/>
        <end position="153"/>
    </location>
</feature>
<evidence type="ECO:0000259" key="7">
    <source>
        <dbReference type="PROSITE" id="PS50850"/>
    </source>
</evidence>
<feature type="transmembrane region" description="Helical" evidence="6">
    <location>
        <begin position="419"/>
        <end position="442"/>
    </location>
</feature>